<evidence type="ECO:0000313" key="8">
    <source>
        <dbReference type="EMBL" id="TMW60246.1"/>
    </source>
</evidence>
<evidence type="ECO:0000256" key="4">
    <source>
        <dbReference type="ARBA" id="ARBA00022803"/>
    </source>
</evidence>
<keyword evidence="4" id="KW-0802">TPR repeat</keyword>
<evidence type="ECO:0000256" key="3">
    <source>
        <dbReference type="ARBA" id="ARBA00022737"/>
    </source>
</evidence>
<dbReference type="InterPro" id="IPR019734">
    <property type="entry name" value="TPR_rpt"/>
</dbReference>
<comment type="similarity">
    <text evidence="2">Belongs to the NASP family.</text>
</comment>
<evidence type="ECO:0000256" key="2">
    <source>
        <dbReference type="ARBA" id="ARBA00008402"/>
    </source>
</evidence>
<keyword evidence="5" id="KW-0539">Nucleus</keyword>
<feature type="compositionally biased region" description="Polar residues" evidence="6">
    <location>
        <begin position="352"/>
        <end position="364"/>
    </location>
</feature>
<dbReference type="SUPFAM" id="SSF48452">
    <property type="entry name" value="TPR-like"/>
    <property type="match status" value="1"/>
</dbReference>
<feature type="region of interest" description="Disordered" evidence="6">
    <location>
        <begin position="257"/>
        <end position="280"/>
    </location>
</feature>
<dbReference type="InterPro" id="IPR051730">
    <property type="entry name" value="NASP-like"/>
</dbReference>
<sequence length="425" mass="46826">MAETKTDVEQVLEKTTSDPRFMRGLALLKEKRYEEAVAIYEDMLRTMIEVENESESLAVAPVYYEYGHALLSLAEATASVFGSSVQPSEENEGDVEQEARETADDLQVAWEMLEIARVIYSRQPEELAVEKELARVYMRLGDLGMESEVFGQAKNDYEKSLMLRKKILTATNDPDTTLLADLYCCLAISCIYQDTAPKNDDPFAAPVDKVQSIVNREEEGMKYYVLAGRVMAENIYRVAKTCPSQLLDFVQQRIPESSGEDMATPSKGKGKRKATSDEDNGLPFLLDNMASLREDFLTCVQVYKNVRDSKEESKTSGDVNADNLNKDEAQLLEYLEIYVELKEKVDAIKESTSAEAVPSTSAEATKTDGPVTTIGFGAPASTPTATASSNGDAAPAAPVVNLIPVVKKRKITPQTSAPTATEEQK</sequence>
<feature type="compositionally biased region" description="Low complexity" evidence="6">
    <location>
        <begin position="378"/>
        <end position="389"/>
    </location>
</feature>
<dbReference type="GO" id="GO:0034080">
    <property type="term" value="P:CENP-A containing chromatin assembly"/>
    <property type="evidence" value="ECO:0007669"/>
    <property type="project" value="TreeGrafter"/>
</dbReference>
<reference evidence="8" key="1">
    <citation type="submission" date="2019-03" db="EMBL/GenBank/DDBJ databases">
        <title>Long read genome sequence of the mycoparasitic Pythium oligandrum ATCC 38472 isolated from sugarbeet rhizosphere.</title>
        <authorList>
            <person name="Gaulin E."/>
        </authorList>
    </citation>
    <scope>NUCLEOTIDE SEQUENCE</scope>
    <source>
        <strain evidence="8">ATCC 38472_TT</strain>
    </source>
</reference>
<comment type="subcellular location">
    <subcellularLocation>
        <location evidence="1">Nucleus</location>
    </subcellularLocation>
</comment>
<protein>
    <recommendedName>
        <fullName evidence="7">Tetratricopeptide SHNi-TPR domain-containing protein</fullName>
    </recommendedName>
</protein>
<feature type="domain" description="Tetratricopeptide SHNi-TPR" evidence="7">
    <location>
        <begin position="136"/>
        <end position="169"/>
    </location>
</feature>
<dbReference type="GO" id="GO:0005654">
    <property type="term" value="C:nucleoplasm"/>
    <property type="evidence" value="ECO:0007669"/>
    <property type="project" value="TreeGrafter"/>
</dbReference>
<dbReference type="Gene3D" id="1.25.40.10">
    <property type="entry name" value="Tetratricopeptide repeat domain"/>
    <property type="match status" value="1"/>
</dbReference>
<dbReference type="InterPro" id="IPR011990">
    <property type="entry name" value="TPR-like_helical_dom_sf"/>
</dbReference>
<comment type="caution">
    <text evidence="8">The sequence shown here is derived from an EMBL/GenBank/DDBJ whole genome shotgun (WGS) entry which is preliminary data.</text>
</comment>
<dbReference type="EMBL" id="SPLM01000108">
    <property type="protein sequence ID" value="TMW60246.1"/>
    <property type="molecule type" value="Genomic_DNA"/>
</dbReference>
<dbReference type="PANTHER" id="PTHR15081">
    <property type="entry name" value="NUCLEAR AUTOANTIGENIC SPERM PROTEIN NASP -RELATED"/>
    <property type="match status" value="1"/>
</dbReference>
<dbReference type="InterPro" id="IPR019544">
    <property type="entry name" value="Tetratricopeptide_SHNi-TPR_dom"/>
</dbReference>
<name>A0A8K1CBG3_PYTOL</name>
<evidence type="ECO:0000313" key="9">
    <source>
        <dbReference type="Proteomes" id="UP000794436"/>
    </source>
</evidence>
<dbReference type="AlphaFoldDB" id="A0A8K1CBG3"/>
<keyword evidence="9" id="KW-1185">Reference proteome</keyword>
<dbReference type="PANTHER" id="PTHR15081:SF1">
    <property type="entry name" value="NUCLEAR AUTOANTIGENIC SPERM PROTEIN"/>
    <property type="match status" value="1"/>
</dbReference>
<gene>
    <name evidence="8" type="ORF">Poli38472_000288</name>
</gene>
<organism evidence="8 9">
    <name type="scientific">Pythium oligandrum</name>
    <name type="common">Mycoparasitic fungus</name>
    <dbReference type="NCBI Taxonomy" id="41045"/>
    <lineage>
        <taxon>Eukaryota</taxon>
        <taxon>Sar</taxon>
        <taxon>Stramenopiles</taxon>
        <taxon>Oomycota</taxon>
        <taxon>Peronosporomycetes</taxon>
        <taxon>Pythiales</taxon>
        <taxon>Pythiaceae</taxon>
        <taxon>Pythium</taxon>
    </lineage>
</organism>
<dbReference type="Pfam" id="PF13181">
    <property type="entry name" value="TPR_8"/>
    <property type="match status" value="1"/>
</dbReference>
<proteinExistence type="inferred from homology"/>
<dbReference type="Pfam" id="PF10516">
    <property type="entry name" value="SHNi-TPR"/>
    <property type="match status" value="1"/>
</dbReference>
<evidence type="ECO:0000259" key="7">
    <source>
        <dbReference type="Pfam" id="PF10516"/>
    </source>
</evidence>
<feature type="region of interest" description="Disordered" evidence="6">
    <location>
        <begin position="352"/>
        <end position="397"/>
    </location>
</feature>
<evidence type="ECO:0000256" key="1">
    <source>
        <dbReference type="ARBA" id="ARBA00004123"/>
    </source>
</evidence>
<evidence type="ECO:0000256" key="6">
    <source>
        <dbReference type="SAM" id="MobiDB-lite"/>
    </source>
</evidence>
<keyword evidence="3" id="KW-0677">Repeat</keyword>
<dbReference type="Proteomes" id="UP000794436">
    <property type="component" value="Unassembled WGS sequence"/>
</dbReference>
<dbReference type="GO" id="GO:0042393">
    <property type="term" value="F:histone binding"/>
    <property type="evidence" value="ECO:0007669"/>
    <property type="project" value="TreeGrafter"/>
</dbReference>
<dbReference type="GO" id="GO:0006335">
    <property type="term" value="P:DNA replication-dependent chromatin assembly"/>
    <property type="evidence" value="ECO:0007669"/>
    <property type="project" value="TreeGrafter"/>
</dbReference>
<accession>A0A8K1CBG3</accession>
<dbReference type="OrthoDB" id="5587616at2759"/>
<evidence type="ECO:0000256" key="5">
    <source>
        <dbReference type="ARBA" id="ARBA00023242"/>
    </source>
</evidence>